<dbReference type="AlphaFoldDB" id="A0A9D4G2X8"/>
<dbReference type="EMBL" id="JAIWYP010000006">
    <property type="protein sequence ID" value="KAH3807615.1"/>
    <property type="molecule type" value="Genomic_DNA"/>
</dbReference>
<feature type="region of interest" description="Disordered" evidence="1">
    <location>
        <begin position="23"/>
        <end position="44"/>
    </location>
</feature>
<evidence type="ECO:0000313" key="3">
    <source>
        <dbReference type="Proteomes" id="UP000828390"/>
    </source>
</evidence>
<reference evidence="2" key="2">
    <citation type="submission" date="2020-11" db="EMBL/GenBank/DDBJ databases">
        <authorList>
            <person name="McCartney M.A."/>
            <person name="Auch B."/>
            <person name="Kono T."/>
            <person name="Mallez S."/>
            <person name="Becker A."/>
            <person name="Gohl D.M."/>
            <person name="Silverstein K.A.T."/>
            <person name="Koren S."/>
            <person name="Bechman K.B."/>
            <person name="Herman A."/>
            <person name="Abrahante J.E."/>
            <person name="Garbe J."/>
        </authorList>
    </citation>
    <scope>NUCLEOTIDE SEQUENCE</scope>
    <source>
        <strain evidence="2">Duluth1</strain>
        <tissue evidence="2">Whole animal</tissue>
    </source>
</reference>
<comment type="caution">
    <text evidence="2">The sequence shown here is derived from an EMBL/GenBank/DDBJ whole genome shotgun (WGS) entry which is preliminary data.</text>
</comment>
<evidence type="ECO:0000256" key="1">
    <source>
        <dbReference type="SAM" id="MobiDB-lite"/>
    </source>
</evidence>
<protein>
    <submittedName>
        <fullName evidence="2">Uncharacterized protein</fullName>
    </submittedName>
</protein>
<sequence>MPIPKLTTIADLKNGDNVSMSRITTNGLQQNQQSDGGKTGHSTEKDKADLIKYIKLSKAYLLKGKIN</sequence>
<gene>
    <name evidence="2" type="ORF">DPMN_135961</name>
</gene>
<organism evidence="2 3">
    <name type="scientific">Dreissena polymorpha</name>
    <name type="common">Zebra mussel</name>
    <name type="synonym">Mytilus polymorpha</name>
    <dbReference type="NCBI Taxonomy" id="45954"/>
    <lineage>
        <taxon>Eukaryota</taxon>
        <taxon>Metazoa</taxon>
        <taxon>Spiralia</taxon>
        <taxon>Lophotrochozoa</taxon>
        <taxon>Mollusca</taxon>
        <taxon>Bivalvia</taxon>
        <taxon>Autobranchia</taxon>
        <taxon>Heteroconchia</taxon>
        <taxon>Euheterodonta</taxon>
        <taxon>Imparidentia</taxon>
        <taxon>Neoheterodontei</taxon>
        <taxon>Myida</taxon>
        <taxon>Dreissenoidea</taxon>
        <taxon>Dreissenidae</taxon>
        <taxon>Dreissena</taxon>
    </lineage>
</organism>
<accession>A0A9D4G2X8</accession>
<proteinExistence type="predicted"/>
<evidence type="ECO:0000313" key="2">
    <source>
        <dbReference type="EMBL" id="KAH3807615.1"/>
    </source>
</evidence>
<name>A0A9D4G2X8_DREPO</name>
<keyword evidence="3" id="KW-1185">Reference proteome</keyword>
<feature type="compositionally biased region" description="Polar residues" evidence="1">
    <location>
        <begin position="23"/>
        <end position="36"/>
    </location>
</feature>
<dbReference type="Proteomes" id="UP000828390">
    <property type="component" value="Unassembled WGS sequence"/>
</dbReference>
<reference evidence="2" key="1">
    <citation type="journal article" date="2019" name="bioRxiv">
        <title>The Genome of the Zebra Mussel, Dreissena polymorpha: A Resource for Invasive Species Research.</title>
        <authorList>
            <person name="McCartney M.A."/>
            <person name="Auch B."/>
            <person name="Kono T."/>
            <person name="Mallez S."/>
            <person name="Zhang Y."/>
            <person name="Obille A."/>
            <person name="Becker A."/>
            <person name="Abrahante J.E."/>
            <person name="Garbe J."/>
            <person name="Badalamenti J.P."/>
            <person name="Herman A."/>
            <person name="Mangelson H."/>
            <person name="Liachko I."/>
            <person name="Sullivan S."/>
            <person name="Sone E.D."/>
            <person name="Koren S."/>
            <person name="Silverstein K.A.T."/>
            <person name="Beckman K.B."/>
            <person name="Gohl D.M."/>
        </authorList>
    </citation>
    <scope>NUCLEOTIDE SEQUENCE</scope>
    <source>
        <strain evidence="2">Duluth1</strain>
        <tissue evidence="2">Whole animal</tissue>
    </source>
</reference>